<evidence type="ECO:0000313" key="2">
    <source>
        <dbReference type="Proteomes" id="UP000237347"/>
    </source>
</evidence>
<gene>
    <name evidence="1" type="primary">ABCA1_3</name>
    <name evidence="1" type="ORF">CFP56_032673</name>
</gene>
<protein>
    <submittedName>
        <fullName evidence="1">Abc transporter a family member 1</fullName>
    </submittedName>
</protein>
<comment type="caution">
    <text evidence="1">The sequence shown here is derived from an EMBL/GenBank/DDBJ whole genome shotgun (WGS) entry which is preliminary data.</text>
</comment>
<organism evidence="1 2">
    <name type="scientific">Quercus suber</name>
    <name type="common">Cork oak</name>
    <dbReference type="NCBI Taxonomy" id="58331"/>
    <lineage>
        <taxon>Eukaryota</taxon>
        <taxon>Viridiplantae</taxon>
        <taxon>Streptophyta</taxon>
        <taxon>Embryophyta</taxon>
        <taxon>Tracheophyta</taxon>
        <taxon>Spermatophyta</taxon>
        <taxon>Magnoliopsida</taxon>
        <taxon>eudicotyledons</taxon>
        <taxon>Gunneridae</taxon>
        <taxon>Pentapetalae</taxon>
        <taxon>rosids</taxon>
        <taxon>fabids</taxon>
        <taxon>Fagales</taxon>
        <taxon>Fagaceae</taxon>
        <taxon>Quercus</taxon>
    </lineage>
</organism>
<sequence>MLNFEGHNRAGESTKISMLVDLLTPTSGDFSVFWMNIIMEMLQQVLDAFIMISGQRTYSTSQIIEIPSVQSSDNASLLMLPLMQFSPSNIRIAPFLTPKYTDDEFWYIMKEVMGVLYVSSGISLPNLLPD</sequence>
<evidence type="ECO:0000313" key="1">
    <source>
        <dbReference type="EMBL" id="KAK7825923.1"/>
    </source>
</evidence>
<keyword evidence="2" id="KW-1185">Reference proteome</keyword>
<dbReference type="AlphaFoldDB" id="A0AAW0JGZ8"/>
<dbReference type="Proteomes" id="UP000237347">
    <property type="component" value="Unassembled WGS sequence"/>
</dbReference>
<accession>A0AAW0JGZ8</accession>
<proteinExistence type="predicted"/>
<dbReference type="EMBL" id="PKMF04000561">
    <property type="protein sequence ID" value="KAK7825923.1"/>
    <property type="molecule type" value="Genomic_DNA"/>
</dbReference>
<name>A0AAW0JGZ8_QUESU</name>
<reference evidence="1 2" key="1">
    <citation type="journal article" date="2018" name="Sci. Data">
        <title>The draft genome sequence of cork oak.</title>
        <authorList>
            <person name="Ramos A.M."/>
            <person name="Usie A."/>
            <person name="Barbosa P."/>
            <person name="Barros P.M."/>
            <person name="Capote T."/>
            <person name="Chaves I."/>
            <person name="Simoes F."/>
            <person name="Abreu I."/>
            <person name="Carrasquinho I."/>
            <person name="Faro C."/>
            <person name="Guimaraes J.B."/>
            <person name="Mendonca D."/>
            <person name="Nobrega F."/>
            <person name="Rodrigues L."/>
            <person name="Saibo N.J.M."/>
            <person name="Varela M.C."/>
            <person name="Egas C."/>
            <person name="Matos J."/>
            <person name="Miguel C.M."/>
            <person name="Oliveira M.M."/>
            <person name="Ricardo C.P."/>
            <person name="Goncalves S."/>
        </authorList>
    </citation>
    <scope>NUCLEOTIDE SEQUENCE [LARGE SCALE GENOMIC DNA]</scope>
    <source>
        <strain evidence="2">cv. HL8</strain>
    </source>
</reference>